<organism evidence="3 4">
    <name type="scientific">Solanum pinnatisectum</name>
    <name type="common">tansyleaf nightshade</name>
    <dbReference type="NCBI Taxonomy" id="50273"/>
    <lineage>
        <taxon>Eukaryota</taxon>
        <taxon>Viridiplantae</taxon>
        <taxon>Streptophyta</taxon>
        <taxon>Embryophyta</taxon>
        <taxon>Tracheophyta</taxon>
        <taxon>Spermatophyta</taxon>
        <taxon>Magnoliopsida</taxon>
        <taxon>eudicotyledons</taxon>
        <taxon>Gunneridae</taxon>
        <taxon>Pentapetalae</taxon>
        <taxon>asterids</taxon>
        <taxon>lamiids</taxon>
        <taxon>Solanales</taxon>
        <taxon>Solanaceae</taxon>
        <taxon>Solanoideae</taxon>
        <taxon>Solaneae</taxon>
        <taxon>Solanum</taxon>
    </lineage>
</organism>
<comment type="caution">
    <text evidence="3">The sequence shown here is derived from an EMBL/GenBank/DDBJ whole genome shotgun (WGS) entry which is preliminary data.</text>
</comment>
<keyword evidence="4" id="KW-1185">Reference proteome</keyword>
<feature type="compositionally biased region" description="Basic and acidic residues" evidence="1">
    <location>
        <begin position="275"/>
        <end position="288"/>
    </location>
</feature>
<dbReference type="InterPro" id="IPR025558">
    <property type="entry name" value="DUF4283"/>
</dbReference>
<evidence type="ECO:0000256" key="1">
    <source>
        <dbReference type="SAM" id="MobiDB-lite"/>
    </source>
</evidence>
<name>A0AAV9M323_9SOLN</name>
<dbReference type="EMBL" id="JAWPEI010000003">
    <property type="protein sequence ID" value="KAK4732458.1"/>
    <property type="molecule type" value="Genomic_DNA"/>
</dbReference>
<dbReference type="PANTHER" id="PTHR31286">
    <property type="entry name" value="GLYCINE-RICH CELL WALL STRUCTURAL PROTEIN 1.8-LIKE"/>
    <property type="match status" value="1"/>
</dbReference>
<evidence type="ECO:0000259" key="2">
    <source>
        <dbReference type="Pfam" id="PF14111"/>
    </source>
</evidence>
<sequence length="357" mass="41059">MSILAVGQPPPVEVRPALAPIQTPVVTYAQTVNSSAIVQQHMQLKPIAYLHGEPRIVWEEEEVEQMNVKENLQYAVVGKFSYGWPDIQDLRNLIPKQCELKGELNIGLLSNRYILIRGSKLEDYVRVLSKPQFYITHNHYSYTMRTLKWDPLFNPEEETTIAIAWISFPSLPPNFFGKEAIFSLAVVVGKPLQVEMATINKTRPSCARVKVEVDLLGEFSKRINVGVRNKSGEIMEKWITIKYDYMPKYCKTCKLQGHNENECYVINPELYPQEEKEKQVGEAEKGYERNLNQTKDGQRKTGDYKGFSGTTTNRIWKRKTTTEGRKGTGVEPENTKSEDTRSRSREPIWYSSRSGWE</sequence>
<feature type="compositionally biased region" description="Basic and acidic residues" evidence="1">
    <location>
        <begin position="320"/>
        <end position="346"/>
    </location>
</feature>
<gene>
    <name evidence="3" type="ORF">R3W88_025446</name>
</gene>
<dbReference type="Pfam" id="PF14111">
    <property type="entry name" value="DUF4283"/>
    <property type="match status" value="1"/>
</dbReference>
<dbReference type="Proteomes" id="UP001311915">
    <property type="component" value="Unassembled WGS sequence"/>
</dbReference>
<feature type="domain" description="DUF4283" evidence="2">
    <location>
        <begin position="69"/>
        <end position="157"/>
    </location>
</feature>
<dbReference type="AlphaFoldDB" id="A0AAV9M323"/>
<protein>
    <recommendedName>
        <fullName evidence="2">DUF4283 domain-containing protein</fullName>
    </recommendedName>
</protein>
<dbReference type="InterPro" id="IPR040256">
    <property type="entry name" value="At4g02000-like"/>
</dbReference>
<feature type="region of interest" description="Disordered" evidence="1">
    <location>
        <begin position="275"/>
        <end position="357"/>
    </location>
</feature>
<dbReference type="PANTHER" id="PTHR31286:SF179">
    <property type="entry name" value="RNASE H TYPE-1 DOMAIN-CONTAINING PROTEIN"/>
    <property type="match status" value="1"/>
</dbReference>
<evidence type="ECO:0000313" key="4">
    <source>
        <dbReference type="Proteomes" id="UP001311915"/>
    </source>
</evidence>
<proteinExistence type="predicted"/>
<accession>A0AAV9M323</accession>
<evidence type="ECO:0000313" key="3">
    <source>
        <dbReference type="EMBL" id="KAK4732458.1"/>
    </source>
</evidence>
<reference evidence="3 4" key="1">
    <citation type="submission" date="2023-10" db="EMBL/GenBank/DDBJ databases">
        <title>Genome-Wide Identification Analysis in wild type Solanum Pinnatisectum Reveals Some Genes Defensing Phytophthora Infestans.</title>
        <authorList>
            <person name="Sun C."/>
        </authorList>
    </citation>
    <scope>NUCLEOTIDE SEQUENCE [LARGE SCALE GENOMIC DNA]</scope>
    <source>
        <strain evidence="3">LQN</strain>
        <tissue evidence="3">Leaf</tissue>
    </source>
</reference>